<comment type="subcellular location">
    <subcellularLocation>
        <location evidence="1">Cytoplasm</location>
        <location evidence="1">Cytosol</location>
    </subcellularLocation>
</comment>
<dbReference type="RefSeq" id="WP_378479406.1">
    <property type="nucleotide sequence ID" value="NZ_JBHUIW010000025.1"/>
</dbReference>
<dbReference type="SUPFAM" id="SSF101116">
    <property type="entry name" value="Flagellar export chaperone FliS"/>
    <property type="match status" value="1"/>
</dbReference>
<dbReference type="InterPro" id="IPR003713">
    <property type="entry name" value="FliS"/>
</dbReference>
<dbReference type="EMBL" id="JBHUIW010000025">
    <property type="protein sequence ID" value="MFD2184260.1"/>
    <property type="molecule type" value="Genomic_DNA"/>
</dbReference>
<dbReference type="Gene3D" id="1.20.120.340">
    <property type="entry name" value="Flagellar protein FliS"/>
    <property type="match status" value="1"/>
</dbReference>
<reference evidence="8" key="1">
    <citation type="journal article" date="2019" name="Int. J. Syst. Evol. Microbiol.">
        <title>The Global Catalogue of Microorganisms (GCM) 10K type strain sequencing project: providing services to taxonomists for standard genome sequencing and annotation.</title>
        <authorList>
            <consortium name="The Broad Institute Genomics Platform"/>
            <consortium name="The Broad Institute Genome Sequencing Center for Infectious Disease"/>
            <person name="Wu L."/>
            <person name="Ma J."/>
        </authorList>
    </citation>
    <scope>NUCLEOTIDE SEQUENCE [LARGE SCALE GENOMIC DNA]</scope>
    <source>
        <strain evidence="8">CGMCC 1.6774</strain>
    </source>
</reference>
<gene>
    <name evidence="7" type="ORF">ACFSOX_19065</name>
</gene>
<sequence>MAIERSVRKRTLAPKASTGQAPNPAPSPIQNTFAQPVPMSAQGAISAYQRAAATVPPSRAVVLLYDKILVLLSRASQAIEEGRTAAAWEDVLKVAAILRGLSHIIDFEKGGKLAERLFTTYTTNTLVVLQSFRKPDAPERYRRIAAGLAELRDAWAGIAGLPTRAQEQAARGGHAAVPVEVAARAAASGRR</sequence>
<organism evidence="7 8">
    <name type="scientific">Rhodoplanes azumiensis</name>
    <dbReference type="NCBI Taxonomy" id="1897628"/>
    <lineage>
        <taxon>Bacteria</taxon>
        <taxon>Pseudomonadati</taxon>
        <taxon>Pseudomonadota</taxon>
        <taxon>Alphaproteobacteria</taxon>
        <taxon>Hyphomicrobiales</taxon>
        <taxon>Nitrobacteraceae</taxon>
        <taxon>Rhodoplanes</taxon>
    </lineage>
</organism>
<protein>
    <submittedName>
        <fullName evidence="7">Flagellar protein FliS</fullName>
    </submittedName>
</protein>
<dbReference type="PANTHER" id="PTHR34773">
    <property type="entry name" value="FLAGELLAR SECRETION CHAPERONE FLIS"/>
    <property type="match status" value="1"/>
</dbReference>
<evidence type="ECO:0000256" key="4">
    <source>
        <dbReference type="ARBA" id="ARBA00022795"/>
    </source>
</evidence>
<proteinExistence type="inferred from homology"/>
<evidence type="ECO:0000313" key="7">
    <source>
        <dbReference type="EMBL" id="MFD2184260.1"/>
    </source>
</evidence>
<keyword evidence="5" id="KW-0143">Chaperone</keyword>
<accession>A0ABW5APZ9</accession>
<dbReference type="Proteomes" id="UP001597314">
    <property type="component" value="Unassembled WGS sequence"/>
</dbReference>
<keyword evidence="7" id="KW-0969">Cilium</keyword>
<comment type="similarity">
    <text evidence="2">Belongs to the FliS family.</text>
</comment>
<evidence type="ECO:0000313" key="8">
    <source>
        <dbReference type="Proteomes" id="UP001597314"/>
    </source>
</evidence>
<keyword evidence="7" id="KW-0282">Flagellum</keyword>
<evidence type="ECO:0000256" key="1">
    <source>
        <dbReference type="ARBA" id="ARBA00004514"/>
    </source>
</evidence>
<keyword evidence="3" id="KW-0963">Cytoplasm</keyword>
<feature type="region of interest" description="Disordered" evidence="6">
    <location>
        <begin position="1"/>
        <end position="33"/>
    </location>
</feature>
<keyword evidence="4" id="KW-1005">Bacterial flagellum biogenesis</keyword>
<name>A0ABW5APZ9_9BRAD</name>
<evidence type="ECO:0000256" key="3">
    <source>
        <dbReference type="ARBA" id="ARBA00022490"/>
    </source>
</evidence>
<evidence type="ECO:0000256" key="2">
    <source>
        <dbReference type="ARBA" id="ARBA00008787"/>
    </source>
</evidence>
<comment type="caution">
    <text evidence="7">The sequence shown here is derived from an EMBL/GenBank/DDBJ whole genome shotgun (WGS) entry which is preliminary data.</text>
</comment>
<evidence type="ECO:0000256" key="5">
    <source>
        <dbReference type="ARBA" id="ARBA00023186"/>
    </source>
</evidence>
<evidence type="ECO:0000256" key="6">
    <source>
        <dbReference type="SAM" id="MobiDB-lite"/>
    </source>
</evidence>
<keyword evidence="8" id="KW-1185">Reference proteome</keyword>
<dbReference type="CDD" id="cd16098">
    <property type="entry name" value="FliS"/>
    <property type="match status" value="1"/>
</dbReference>
<dbReference type="Pfam" id="PF02561">
    <property type="entry name" value="FliS"/>
    <property type="match status" value="1"/>
</dbReference>
<dbReference type="PANTHER" id="PTHR34773:SF1">
    <property type="entry name" value="FLAGELLAR SECRETION CHAPERONE FLIS"/>
    <property type="match status" value="1"/>
</dbReference>
<keyword evidence="7" id="KW-0966">Cell projection</keyword>
<dbReference type="InterPro" id="IPR036584">
    <property type="entry name" value="FliS_sf"/>
</dbReference>